<dbReference type="AlphaFoldDB" id="A0A6F8XS08"/>
<dbReference type="InterPro" id="IPR011991">
    <property type="entry name" value="ArsR-like_HTH"/>
</dbReference>
<evidence type="ECO:0000313" key="6">
    <source>
        <dbReference type="Proteomes" id="UP000502508"/>
    </source>
</evidence>
<keyword evidence="2" id="KW-0238">DNA-binding</keyword>
<evidence type="ECO:0000256" key="1">
    <source>
        <dbReference type="ARBA" id="ARBA00023015"/>
    </source>
</evidence>
<dbReference type="PANTHER" id="PTHR43132:SF8">
    <property type="entry name" value="HTH-TYPE TRANSCRIPTIONAL REGULATOR KMTR"/>
    <property type="match status" value="1"/>
</dbReference>
<feature type="domain" description="HTH arsR-type" evidence="4">
    <location>
        <begin position="254"/>
        <end position="326"/>
    </location>
</feature>
<dbReference type="EMBL" id="AP022870">
    <property type="protein sequence ID" value="BCB76531.1"/>
    <property type="molecule type" value="Genomic_DNA"/>
</dbReference>
<dbReference type="InterPro" id="IPR001845">
    <property type="entry name" value="HTH_ArsR_DNA-bd_dom"/>
</dbReference>
<dbReference type="SMART" id="SM00418">
    <property type="entry name" value="HTH_ARSR"/>
    <property type="match status" value="1"/>
</dbReference>
<dbReference type="InterPro" id="IPR036388">
    <property type="entry name" value="WH-like_DNA-bd_sf"/>
</dbReference>
<keyword evidence="6" id="KW-1185">Reference proteome</keyword>
<dbReference type="GO" id="GO:0003700">
    <property type="term" value="F:DNA-binding transcription factor activity"/>
    <property type="evidence" value="ECO:0007669"/>
    <property type="project" value="InterPro"/>
</dbReference>
<evidence type="ECO:0000256" key="3">
    <source>
        <dbReference type="ARBA" id="ARBA00023163"/>
    </source>
</evidence>
<evidence type="ECO:0000313" key="5">
    <source>
        <dbReference type="EMBL" id="BCB76531.1"/>
    </source>
</evidence>
<evidence type="ECO:0000259" key="4">
    <source>
        <dbReference type="SMART" id="SM00418"/>
    </source>
</evidence>
<organism evidence="5 6">
    <name type="scientific">Phytohabitans flavus</name>
    <dbReference type="NCBI Taxonomy" id="1076124"/>
    <lineage>
        <taxon>Bacteria</taxon>
        <taxon>Bacillati</taxon>
        <taxon>Actinomycetota</taxon>
        <taxon>Actinomycetes</taxon>
        <taxon>Micromonosporales</taxon>
        <taxon>Micromonosporaceae</taxon>
    </lineage>
</organism>
<dbReference type="Proteomes" id="UP000502508">
    <property type="component" value="Chromosome"/>
</dbReference>
<dbReference type="InterPro" id="IPR051011">
    <property type="entry name" value="Metal_resp_trans_reg"/>
</dbReference>
<dbReference type="SUPFAM" id="SSF46785">
    <property type="entry name" value="Winged helix' DNA-binding domain"/>
    <property type="match status" value="1"/>
</dbReference>
<dbReference type="Gene3D" id="1.10.10.10">
    <property type="entry name" value="Winged helix-like DNA-binding domain superfamily/Winged helix DNA-binding domain"/>
    <property type="match status" value="1"/>
</dbReference>
<keyword evidence="1" id="KW-0805">Transcription regulation</keyword>
<dbReference type="KEGG" id="pfla:Pflav_029410"/>
<dbReference type="GO" id="GO:0003677">
    <property type="term" value="F:DNA binding"/>
    <property type="evidence" value="ECO:0007669"/>
    <property type="project" value="UniProtKB-KW"/>
</dbReference>
<accession>A0A6F8XS08</accession>
<reference evidence="5 6" key="1">
    <citation type="submission" date="2020-03" db="EMBL/GenBank/DDBJ databases">
        <title>Whole genome shotgun sequence of Phytohabitans flavus NBRC 107702.</title>
        <authorList>
            <person name="Komaki H."/>
            <person name="Tamura T."/>
        </authorList>
    </citation>
    <scope>NUCLEOTIDE SEQUENCE [LARGE SCALE GENOMIC DNA]</scope>
    <source>
        <strain evidence="5 6">NBRC 107702</strain>
    </source>
</reference>
<name>A0A6F8XS08_9ACTN</name>
<proteinExistence type="predicted"/>
<gene>
    <name evidence="5" type="ORF">Pflav_029410</name>
</gene>
<protein>
    <submittedName>
        <fullName evidence="5">Transcriptional regulator</fullName>
    </submittedName>
</protein>
<dbReference type="CDD" id="cd00090">
    <property type="entry name" value="HTH_ARSR"/>
    <property type="match status" value="1"/>
</dbReference>
<evidence type="ECO:0000256" key="2">
    <source>
        <dbReference type="ARBA" id="ARBA00023125"/>
    </source>
</evidence>
<keyword evidence="3" id="KW-0804">Transcription</keyword>
<dbReference type="InterPro" id="IPR036390">
    <property type="entry name" value="WH_DNA-bd_sf"/>
</dbReference>
<sequence>MVLRLHLTTDDLAQIRVATAPDPMWEILLSLHMLRSRAASVTFGAWRRAMRGRLAGAERARIEPLVPLAPPVGYSPDFLTPSPGAAGAADGIERVLATPRRHLRADLTRLAAQRRLPGWTSGLARGDPPTLRRLGDAMTVYHRVALTPHWEQIHARFDADRALRGRLLLDGGIDRLLNSLNPAIRWRPPVLEMRHYRADRDVTLGGRPLLLVPSFFCWEHPISLFDWGRAPMLVYPISHDVSWFDSTKRGDPERRLSALLGHSRAAVLDAIAAGVTTTELARRVGISQAGASQHATALRDAGLVVTARLGKAVQHTLTPLGAALLNGPNRTVA</sequence>
<dbReference type="Pfam" id="PF12840">
    <property type="entry name" value="HTH_20"/>
    <property type="match status" value="1"/>
</dbReference>
<reference evidence="5 6" key="2">
    <citation type="submission" date="2020-03" db="EMBL/GenBank/DDBJ databases">
        <authorList>
            <person name="Ichikawa N."/>
            <person name="Kimura A."/>
            <person name="Kitahashi Y."/>
            <person name="Uohara A."/>
        </authorList>
    </citation>
    <scope>NUCLEOTIDE SEQUENCE [LARGE SCALE GENOMIC DNA]</scope>
    <source>
        <strain evidence="5 6">NBRC 107702</strain>
    </source>
</reference>
<dbReference type="PANTHER" id="PTHR43132">
    <property type="entry name" value="ARSENICAL RESISTANCE OPERON REPRESSOR ARSR-RELATED"/>
    <property type="match status" value="1"/>
</dbReference>